<feature type="compositionally biased region" description="Low complexity" evidence="10">
    <location>
        <begin position="234"/>
        <end position="264"/>
    </location>
</feature>
<evidence type="ECO:0000313" key="13">
    <source>
        <dbReference type="EMBL" id="CAF3508523.1"/>
    </source>
</evidence>
<evidence type="ECO:0000313" key="12">
    <source>
        <dbReference type="EMBL" id="CAF1268885.1"/>
    </source>
</evidence>
<dbReference type="Proteomes" id="UP000663881">
    <property type="component" value="Unassembled WGS sequence"/>
</dbReference>
<reference evidence="12" key="1">
    <citation type="submission" date="2021-02" db="EMBL/GenBank/DDBJ databases">
        <authorList>
            <person name="Nowell W R."/>
        </authorList>
    </citation>
    <scope>NUCLEOTIDE SEQUENCE</scope>
</reference>
<feature type="domain" description="RING-type" evidence="11">
    <location>
        <begin position="174"/>
        <end position="215"/>
    </location>
</feature>
<evidence type="ECO:0000256" key="8">
    <source>
        <dbReference type="ARBA" id="ARBA00022833"/>
    </source>
</evidence>
<dbReference type="EMBL" id="CAJOAY010000049">
    <property type="protein sequence ID" value="CAF3508523.1"/>
    <property type="molecule type" value="Genomic_DNA"/>
</dbReference>
<dbReference type="FunFam" id="3.30.40.10:FF:000069">
    <property type="entry name" value="E3 ubiquitin-protein ligase RNF115"/>
    <property type="match status" value="1"/>
</dbReference>
<evidence type="ECO:0000256" key="1">
    <source>
        <dbReference type="ARBA" id="ARBA00000900"/>
    </source>
</evidence>
<evidence type="ECO:0000256" key="2">
    <source>
        <dbReference type="ARBA" id="ARBA00004906"/>
    </source>
</evidence>
<comment type="catalytic activity">
    <reaction evidence="1">
        <text>S-ubiquitinyl-[E2 ubiquitin-conjugating enzyme]-L-cysteine + [acceptor protein]-L-lysine = [E2 ubiquitin-conjugating enzyme]-L-cysteine + N(6)-ubiquitinyl-[acceptor protein]-L-lysine.</text>
        <dbReference type="EC" id="2.3.2.27"/>
    </reaction>
</comment>
<comment type="pathway">
    <text evidence="2">Protein modification; protein ubiquitination.</text>
</comment>
<dbReference type="InterPro" id="IPR013083">
    <property type="entry name" value="Znf_RING/FYVE/PHD"/>
</dbReference>
<dbReference type="Proteomes" id="UP000663891">
    <property type="component" value="Unassembled WGS sequence"/>
</dbReference>
<evidence type="ECO:0000259" key="11">
    <source>
        <dbReference type="PROSITE" id="PS50089"/>
    </source>
</evidence>
<dbReference type="SMART" id="SM00184">
    <property type="entry name" value="RING"/>
    <property type="match status" value="1"/>
</dbReference>
<dbReference type="GO" id="GO:0005634">
    <property type="term" value="C:nucleus"/>
    <property type="evidence" value="ECO:0007669"/>
    <property type="project" value="TreeGrafter"/>
</dbReference>
<dbReference type="PANTHER" id="PTHR45931">
    <property type="entry name" value="SI:CH211-59O9.10"/>
    <property type="match status" value="1"/>
</dbReference>
<keyword evidence="8" id="KW-0862">Zinc</keyword>
<dbReference type="GO" id="GO:0061630">
    <property type="term" value="F:ubiquitin protein ligase activity"/>
    <property type="evidence" value="ECO:0007669"/>
    <property type="project" value="UniProtKB-EC"/>
</dbReference>
<dbReference type="Gene3D" id="3.30.40.10">
    <property type="entry name" value="Zinc/RING finger domain, C3HC4 (zinc finger)"/>
    <property type="match status" value="1"/>
</dbReference>
<evidence type="ECO:0000256" key="3">
    <source>
        <dbReference type="ARBA" id="ARBA00012483"/>
    </source>
</evidence>
<dbReference type="OrthoDB" id="8062037at2759"/>
<evidence type="ECO:0000256" key="4">
    <source>
        <dbReference type="ARBA" id="ARBA00022679"/>
    </source>
</evidence>
<dbReference type="GO" id="GO:0006511">
    <property type="term" value="P:ubiquitin-dependent protein catabolic process"/>
    <property type="evidence" value="ECO:0007669"/>
    <property type="project" value="TreeGrafter"/>
</dbReference>
<feature type="region of interest" description="Disordered" evidence="10">
    <location>
        <begin position="234"/>
        <end position="275"/>
    </location>
</feature>
<comment type="caution">
    <text evidence="12">The sequence shown here is derived from an EMBL/GenBank/DDBJ whole genome shotgun (WGS) entry which is preliminary data.</text>
</comment>
<dbReference type="PANTHER" id="PTHR45931:SF3">
    <property type="entry name" value="RING ZINC FINGER-CONTAINING PROTEIN"/>
    <property type="match status" value="1"/>
</dbReference>
<evidence type="ECO:0000256" key="6">
    <source>
        <dbReference type="ARBA" id="ARBA00022771"/>
    </source>
</evidence>
<gene>
    <name evidence="13" type="ORF">OKA104_LOCUS1907</name>
    <name evidence="12" type="ORF">VCS650_LOCUS29302</name>
</gene>
<keyword evidence="6 9" id="KW-0863">Zinc-finger</keyword>
<evidence type="ECO:0000256" key="9">
    <source>
        <dbReference type="PROSITE-ProRule" id="PRU00175"/>
    </source>
</evidence>
<proteinExistence type="predicted"/>
<evidence type="ECO:0000256" key="7">
    <source>
        <dbReference type="ARBA" id="ARBA00022786"/>
    </source>
</evidence>
<dbReference type="EMBL" id="CAJNON010000450">
    <property type="protein sequence ID" value="CAF1268885.1"/>
    <property type="molecule type" value="Genomic_DNA"/>
</dbReference>
<dbReference type="InterPro" id="IPR001841">
    <property type="entry name" value="Znf_RING"/>
</dbReference>
<evidence type="ECO:0000256" key="10">
    <source>
        <dbReference type="SAM" id="MobiDB-lite"/>
    </source>
</evidence>
<evidence type="ECO:0000313" key="14">
    <source>
        <dbReference type="Proteomes" id="UP000663891"/>
    </source>
</evidence>
<protein>
    <recommendedName>
        <fullName evidence="3">RING-type E3 ubiquitin transferase</fullName>
        <ecNumber evidence="3">2.3.2.27</ecNumber>
    </recommendedName>
</protein>
<dbReference type="AlphaFoldDB" id="A0A815B8K8"/>
<organism evidence="12 14">
    <name type="scientific">Adineta steineri</name>
    <dbReference type="NCBI Taxonomy" id="433720"/>
    <lineage>
        <taxon>Eukaryota</taxon>
        <taxon>Metazoa</taxon>
        <taxon>Spiralia</taxon>
        <taxon>Gnathifera</taxon>
        <taxon>Rotifera</taxon>
        <taxon>Eurotatoria</taxon>
        <taxon>Bdelloidea</taxon>
        <taxon>Adinetida</taxon>
        <taxon>Adinetidae</taxon>
        <taxon>Adineta</taxon>
    </lineage>
</organism>
<dbReference type="GO" id="GO:0008270">
    <property type="term" value="F:zinc ion binding"/>
    <property type="evidence" value="ECO:0007669"/>
    <property type="project" value="UniProtKB-KW"/>
</dbReference>
<dbReference type="GO" id="GO:0000209">
    <property type="term" value="P:protein polyubiquitination"/>
    <property type="evidence" value="ECO:0007669"/>
    <property type="project" value="UniProtKB-ARBA"/>
</dbReference>
<dbReference type="InterPro" id="IPR051834">
    <property type="entry name" value="RING_finger_E3_ligase"/>
</dbReference>
<dbReference type="EC" id="2.3.2.27" evidence="3"/>
<dbReference type="PROSITE" id="PS50089">
    <property type="entry name" value="ZF_RING_2"/>
    <property type="match status" value="1"/>
</dbReference>
<keyword evidence="7" id="KW-0833">Ubl conjugation pathway</keyword>
<keyword evidence="4" id="KW-0808">Transferase</keyword>
<sequence>MATAETDYYCHKCQVHIGPVTNFECPHCKESFIEEVPPEHPLSQSQTRQNRRTQYHTSLPMGNTTIFIGGGGGNNPTHNTAHLNDNTDIGTFFQTVLAQLAGGLVGGGASQSPFFMHNSGGAGLLDTINLDAFLTQFLNQMGENGGPAPASENRINTIPTVKVTAEQARDSLQCAICMDDFKENDEAKRLPCSHHFHEDCISRWLRMHGTCPTCRVTLDGDNTSNREYYNLFSNQQQQQQSPSWNNNNNNNNNRRNDGDNNGSSSGAGSTLLDFD</sequence>
<name>A0A815B8K8_9BILA</name>
<dbReference type="Pfam" id="PF13639">
    <property type="entry name" value="zf-RING_2"/>
    <property type="match status" value="1"/>
</dbReference>
<accession>A0A815B8K8</accession>
<dbReference type="SUPFAM" id="SSF57850">
    <property type="entry name" value="RING/U-box"/>
    <property type="match status" value="1"/>
</dbReference>
<keyword evidence="5" id="KW-0479">Metal-binding</keyword>
<evidence type="ECO:0000256" key="5">
    <source>
        <dbReference type="ARBA" id="ARBA00022723"/>
    </source>
</evidence>